<dbReference type="InterPro" id="IPR038765">
    <property type="entry name" value="Papain-like_cys_pep_sf"/>
</dbReference>
<dbReference type="RefSeq" id="WP_074461122.1">
    <property type="nucleotide sequence ID" value="NZ_FMUR01000003.1"/>
</dbReference>
<dbReference type="Gene3D" id="3.10.620.30">
    <property type="match status" value="1"/>
</dbReference>
<dbReference type="SUPFAM" id="SSF54001">
    <property type="entry name" value="Cysteine proteinases"/>
    <property type="match status" value="1"/>
</dbReference>
<name>A0A1G5AJK7_9FIRM</name>
<dbReference type="InterPro" id="IPR032675">
    <property type="entry name" value="LRR_dom_sf"/>
</dbReference>
<reference evidence="3" key="1">
    <citation type="submission" date="2016-10" db="EMBL/GenBank/DDBJ databases">
        <authorList>
            <person name="Varghese N."/>
            <person name="Submissions S."/>
        </authorList>
    </citation>
    <scope>NUCLEOTIDE SEQUENCE [LARGE SCALE GENOMIC DNA]</scope>
    <source>
        <strain evidence="3">XBD2006</strain>
    </source>
</reference>
<gene>
    <name evidence="2" type="ORF">SAMN02910451_00302</name>
</gene>
<dbReference type="Proteomes" id="UP000183047">
    <property type="component" value="Unassembled WGS sequence"/>
</dbReference>
<dbReference type="InterPro" id="IPR002931">
    <property type="entry name" value="Transglutaminase-like"/>
</dbReference>
<proteinExistence type="predicted"/>
<accession>A0A1G5AJK7</accession>
<protein>
    <submittedName>
        <fullName evidence="2">Leucine rich repeat-containing protein</fullName>
    </submittedName>
</protein>
<evidence type="ECO:0000259" key="1">
    <source>
        <dbReference type="SMART" id="SM00460"/>
    </source>
</evidence>
<evidence type="ECO:0000313" key="2">
    <source>
        <dbReference type="EMBL" id="SCX78051.1"/>
    </source>
</evidence>
<dbReference type="Gene3D" id="3.80.10.10">
    <property type="entry name" value="Ribonuclease Inhibitor"/>
    <property type="match status" value="1"/>
</dbReference>
<organism evidence="2 3">
    <name type="scientific">Butyrivibrio hungatei</name>
    <dbReference type="NCBI Taxonomy" id="185008"/>
    <lineage>
        <taxon>Bacteria</taxon>
        <taxon>Bacillati</taxon>
        <taxon>Bacillota</taxon>
        <taxon>Clostridia</taxon>
        <taxon>Lachnospirales</taxon>
        <taxon>Lachnospiraceae</taxon>
        <taxon>Butyrivibrio</taxon>
    </lineage>
</organism>
<dbReference type="EMBL" id="FMUR01000003">
    <property type="protein sequence ID" value="SCX78051.1"/>
    <property type="molecule type" value="Genomic_DNA"/>
</dbReference>
<dbReference type="Pfam" id="PF13306">
    <property type="entry name" value="LRR_5"/>
    <property type="match status" value="1"/>
</dbReference>
<sequence length="325" mass="35895">MKRNIIRRAKRIAAFIVSFAVAVGTTINLGASGTTEINALTFSKNPEITTVHIGSDVTSITSDAFKGLFKLRSVTVSEKNPYYSSFSDCLYNKNKTVLLCFPPALSSARIPASVTSIGENALLGVGTDLKNQIINTVNAQAGDGLTEDKVPGEHFVHTQYGIRWKDKNGNLIEPKSEIMRLVASVIEECTDGTMTQSRQLERCFDHFISEVSYEREMKVPVGDWTRDYACRILFSGKGNCYKYAAAFAYIARGLGYDAKVCSGTVAAASGGRTPHAWTEVKMGDKWYIFDTEMQDAKGSGYYKQTYDKYPAGPIEKTASWTVYYQ</sequence>
<dbReference type="AlphaFoldDB" id="A0A1G5AJK7"/>
<dbReference type="SMART" id="SM00460">
    <property type="entry name" value="TGc"/>
    <property type="match status" value="1"/>
</dbReference>
<evidence type="ECO:0000313" key="3">
    <source>
        <dbReference type="Proteomes" id="UP000183047"/>
    </source>
</evidence>
<dbReference type="OrthoDB" id="1828576at2"/>
<feature type="domain" description="Transglutaminase-like" evidence="1">
    <location>
        <begin position="232"/>
        <end position="293"/>
    </location>
</feature>
<dbReference type="InterPro" id="IPR026906">
    <property type="entry name" value="LRR_5"/>
</dbReference>
<keyword evidence="3" id="KW-1185">Reference proteome</keyword>
<dbReference type="Pfam" id="PF01841">
    <property type="entry name" value="Transglut_core"/>
    <property type="match status" value="1"/>
</dbReference>